<organism evidence="1 2">
    <name type="scientific">Stephania japonica</name>
    <dbReference type="NCBI Taxonomy" id="461633"/>
    <lineage>
        <taxon>Eukaryota</taxon>
        <taxon>Viridiplantae</taxon>
        <taxon>Streptophyta</taxon>
        <taxon>Embryophyta</taxon>
        <taxon>Tracheophyta</taxon>
        <taxon>Spermatophyta</taxon>
        <taxon>Magnoliopsida</taxon>
        <taxon>Ranunculales</taxon>
        <taxon>Menispermaceae</taxon>
        <taxon>Menispermoideae</taxon>
        <taxon>Cissampelideae</taxon>
        <taxon>Stephania</taxon>
    </lineage>
</organism>
<evidence type="ECO:0000313" key="2">
    <source>
        <dbReference type="Proteomes" id="UP001417504"/>
    </source>
</evidence>
<name>A0AAP0KP97_9MAGN</name>
<comment type="caution">
    <text evidence="1">The sequence shown here is derived from an EMBL/GenBank/DDBJ whole genome shotgun (WGS) entry which is preliminary data.</text>
</comment>
<reference evidence="1 2" key="1">
    <citation type="submission" date="2024-01" db="EMBL/GenBank/DDBJ databases">
        <title>Genome assemblies of Stephania.</title>
        <authorList>
            <person name="Yang L."/>
        </authorList>
    </citation>
    <scope>NUCLEOTIDE SEQUENCE [LARGE SCALE GENOMIC DNA]</scope>
    <source>
        <strain evidence="1">QJT</strain>
        <tissue evidence="1">Leaf</tissue>
    </source>
</reference>
<dbReference type="AlphaFoldDB" id="A0AAP0KP97"/>
<evidence type="ECO:0000313" key="1">
    <source>
        <dbReference type="EMBL" id="KAK9154994.1"/>
    </source>
</evidence>
<gene>
    <name evidence="1" type="ORF">Sjap_002474</name>
</gene>
<sequence>METKREISRNDMNINFVVRNDVMMDPFSLSQFSACADNEKRWPGLLGELGSVNGIEGERFIEEENPRPQLSACGRSASSSIWSTSTTTSLVGKANTKRKLLTV</sequence>
<keyword evidence="2" id="KW-1185">Reference proteome</keyword>
<proteinExistence type="predicted"/>
<dbReference type="EMBL" id="JBBNAE010000001">
    <property type="protein sequence ID" value="KAK9154994.1"/>
    <property type="molecule type" value="Genomic_DNA"/>
</dbReference>
<accession>A0AAP0KP97</accession>
<dbReference type="Proteomes" id="UP001417504">
    <property type="component" value="Unassembled WGS sequence"/>
</dbReference>
<protein>
    <submittedName>
        <fullName evidence="1">Uncharacterized protein</fullName>
    </submittedName>
</protein>